<proteinExistence type="predicted"/>
<dbReference type="EMBL" id="SEOQ01001967">
    <property type="protein sequence ID" value="TFY50165.1"/>
    <property type="molecule type" value="Genomic_DNA"/>
</dbReference>
<dbReference type="Proteomes" id="UP000298327">
    <property type="component" value="Unassembled WGS sequence"/>
</dbReference>
<name>A0A4Y9XJQ3_9AGAM</name>
<organism evidence="2 3">
    <name type="scientific">Dentipellis fragilis</name>
    <dbReference type="NCBI Taxonomy" id="205917"/>
    <lineage>
        <taxon>Eukaryota</taxon>
        <taxon>Fungi</taxon>
        <taxon>Dikarya</taxon>
        <taxon>Basidiomycota</taxon>
        <taxon>Agaricomycotina</taxon>
        <taxon>Agaricomycetes</taxon>
        <taxon>Russulales</taxon>
        <taxon>Hericiaceae</taxon>
        <taxon>Dentipellis</taxon>
    </lineage>
</organism>
<feature type="compositionally biased region" description="Basic and acidic residues" evidence="1">
    <location>
        <begin position="201"/>
        <end position="210"/>
    </location>
</feature>
<evidence type="ECO:0000313" key="3">
    <source>
        <dbReference type="Proteomes" id="UP000298327"/>
    </source>
</evidence>
<protein>
    <submittedName>
        <fullName evidence="2">Uncharacterized protein</fullName>
    </submittedName>
</protein>
<dbReference type="STRING" id="205917.A0A4Y9XJQ3"/>
<feature type="region of interest" description="Disordered" evidence="1">
    <location>
        <begin position="105"/>
        <end position="126"/>
    </location>
</feature>
<accession>A0A4Y9XJQ3</accession>
<evidence type="ECO:0000313" key="2">
    <source>
        <dbReference type="EMBL" id="TFY50165.1"/>
    </source>
</evidence>
<keyword evidence="3" id="KW-1185">Reference proteome</keyword>
<dbReference type="AlphaFoldDB" id="A0A4Y9XJQ3"/>
<sequence>MMLSVDAVAADLDSRMGVTPRGFDFLGWSSVSEDRQRASGGTASNASEPVIDTNTCADDISSHTDRKAIHDTDTFSRKHGIYIPGDDPSSEAQSRFVSIAIESEAAAEDNGSGAADTKDDGEPAAAIETKPKVVSWVEWQCMIEICKISKSVVEAAQSVGPEPSEPLFKTYDTSNWPVQPGIKPEGECKTDEEAMELEDPEKEKAGDRPDGGIYAVNSRTEQFVAISDATLEKKIKISDADKKVRAGFVGHCSWADLVVPIEVKVDRSRAAFTFADKRDHFLLEYGQRHRCSGADSGVCGTGVHPPASHACLRTLRFPTPGADSILRSIRLHPLRTIPYGTGTDTPPPPLLLEIGTHVERGTRLRSHCR</sequence>
<reference evidence="2 3" key="1">
    <citation type="submission" date="2019-02" db="EMBL/GenBank/DDBJ databases">
        <title>Genome sequencing of the rare red list fungi Dentipellis fragilis.</title>
        <authorList>
            <person name="Buettner E."/>
            <person name="Kellner H."/>
        </authorList>
    </citation>
    <scope>NUCLEOTIDE SEQUENCE [LARGE SCALE GENOMIC DNA]</scope>
    <source>
        <strain evidence="2 3">DSM 105465</strain>
    </source>
</reference>
<gene>
    <name evidence="2" type="ORF">EVG20_g11681</name>
</gene>
<feature type="region of interest" description="Disordered" evidence="1">
    <location>
        <begin position="164"/>
        <end position="186"/>
    </location>
</feature>
<evidence type="ECO:0000256" key="1">
    <source>
        <dbReference type="SAM" id="MobiDB-lite"/>
    </source>
</evidence>
<feature type="compositionally biased region" description="Polar residues" evidence="1">
    <location>
        <begin position="39"/>
        <end position="56"/>
    </location>
</feature>
<feature type="non-terminal residue" evidence="2">
    <location>
        <position position="369"/>
    </location>
</feature>
<feature type="region of interest" description="Disordered" evidence="1">
    <location>
        <begin position="192"/>
        <end position="211"/>
    </location>
</feature>
<comment type="caution">
    <text evidence="2">The sequence shown here is derived from an EMBL/GenBank/DDBJ whole genome shotgun (WGS) entry which is preliminary data.</text>
</comment>
<feature type="region of interest" description="Disordered" evidence="1">
    <location>
        <begin position="36"/>
        <end position="58"/>
    </location>
</feature>